<dbReference type="AlphaFoldDB" id="A0A0L8GYV4"/>
<evidence type="ECO:0000313" key="10">
    <source>
        <dbReference type="EMBL" id="KOF82117.1"/>
    </source>
</evidence>
<feature type="transmembrane region" description="Helical" evidence="8">
    <location>
        <begin position="181"/>
        <end position="205"/>
    </location>
</feature>
<evidence type="ECO:0000256" key="3">
    <source>
        <dbReference type="ARBA" id="ARBA00022989"/>
    </source>
</evidence>
<dbReference type="GO" id="GO:0005886">
    <property type="term" value="C:plasma membrane"/>
    <property type="evidence" value="ECO:0007669"/>
    <property type="project" value="TreeGrafter"/>
</dbReference>
<evidence type="ECO:0000256" key="4">
    <source>
        <dbReference type="ARBA" id="ARBA00023040"/>
    </source>
</evidence>
<dbReference type="SUPFAM" id="SSF81321">
    <property type="entry name" value="Family A G protein-coupled receptor-like"/>
    <property type="match status" value="1"/>
</dbReference>
<organism evidence="10">
    <name type="scientific">Octopus bimaculoides</name>
    <name type="common">California two-spotted octopus</name>
    <dbReference type="NCBI Taxonomy" id="37653"/>
    <lineage>
        <taxon>Eukaryota</taxon>
        <taxon>Metazoa</taxon>
        <taxon>Spiralia</taxon>
        <taxon>Lophotrochozoa</taxon>
        <taxon>Mollusca</taxon>
        <taxon>Cephalopoda</taxon>
        <taxon>Coleoidea</taxon>
        <taxon>Octopodiformes</taxon>
        <taxon>Octopoda</taxon>
        <taxon>Incirrata</taxon>
        <taxon>Octopodidae</taxon>
        <taxon>Octopus</taxon>
    </lineage>
</organism>
<evidence type="ECO:0000256" key="8">
    <source>
        <dbReference type="SAM" id="Phobius"/>
    </source>
</evidence>
<evidence type="ECO:0000256" key="7">
    <source>
        <dbReference type="ARBA" id="ARBA00023224"/>
    </source>
</evidence>
<feature type="transmembrane region" description="Helical" evidence="8">
    <location>
        <begin position="273"/>
        <end position="294"/>
    </location>
</feature>
<dbReference type="InterPro" id="IPR017452">
    <property type="entry name" value="GPCR_Rhodpsn_7TM"/>
</dbReference>
<dbReference type="GO" id="GO:0004930">
    <property type="term" value="F:G protein-coupled receptor activity"/>
    <property type="evidence" value="ECO:0007669"/>
    <property type="project" value="UniProtKB-KW"/>
</dbReference>
<comment type="subcellular location">
    <subcellularLocation>
        <location evidence="1">Membrane</location>
        <topology evidence="1">Multi-pass membrane protein</topology>
    </subcellularLocation>
</comment>
<dbReference type="OrthoDB" id="9990906at2759"/>
<dbReference type="InterPro" id="IPR000276">
    <property type="entry name" value="GPCR_Rhodpsn"/>
</dbReference>
<dbReference type="PRINTS" id="PR00237">
    <property type="entry name" value="GPCRRHODOPSN"/>
</dbReference>
<feature type="transmembrane region" description="Helical" evidence="8">
    <location>
        <begin position="86"/>
        <end position="107"/>
    </location>
</feature>
<keyword evidence="7" id="KW-0807">Transducer</keyword>
<dbReference type="EMBL" id="KQ419879">
    <property type="protein sequence ID" value="KOF82117.1"/>
    <property type="molecule type" value="Genomic_DNA"/>
</dbReference>
<keyword evidence="5 8" id="KW-0472">Membrane</keyword>
<gene>
    <name evidence="10" type="ORF">OCBIM_22025665mg</name>
</gene>
<dbReference type="PANTHER" id="PTHR24243:SF230">
    <property type="entry name" value="G-PROTEIN COUPLED RECEPTORS FAMILY 1 PROFILE DOMAIN-CONTAINING PROTEIN"/>
    <property type="match status" value="1"/>
</dbReference>
<sequence>METRIARFINLYYPPFLVLFGTVCNILVVIVMTSRYFSSVSTAIYMLAGALGDVLCFLIALPAHWVYVNFPHAVERTDDAHYMCKFFNFFGWGSSDFGIILTAAMAADRAIAILFPFKANRLCTPRRAKSVVIGLLVGVSVKESHFLFVSDIVPEFRNDRLCTVTEPNEIYRWFWRDVWPWIHTVFLLISFIIIIMSNIVIIFYYRKSKRLPVNREIRGVCENSRTRQISTMLLVESFAIILLTFPFCMHTAFTSHRQYNLESPREKAENLLLFSVVFYLLYTNKCATFCLYCITGSRFRYALCDIFCHGRFTRRADKIQRGKCLSHSHFSMNHMAVHLHNPP</sequence>
<dbReference type="Gene3D" id="1.20.1070.10">
    <property type="entry name" value="Rhodopsin 7-helix transmembrane proteins"/>
    <property type="match status" value="1"/>
</dbReference>
<evidence type="ECO:0000256" key="6">
    <source>
        <dbReference type="ARBA" id="ARBA00023170"/>
    </source>
</evidence>
<keyword evidence="2 8" id="KW-0812">Transmembrane</keyword>
<feature type="transmembrane region" description="Helical" evidence="8">
    <location>
        <begin position="12"/>
        <end position="32"/>
    </location>
</feature>
<keyword evidence="6" id="KW-0675">Receptor</keyword>
<evidence type="ECO:0000259" key="9">
    <source>
        <dbReference type="PROSITE" id="PS50262"/>
    </source>
</evidence>
<reference evidence="10" key="1">
    <citation type="submission" date="2015-07" db="EMBL/GenBank/DDBJ databases">
        <title>MeaNS - Measles Nucleotide Surveillance Program.</title>
        <authorList>
            <person name="Tran T."/>
            <person name="Druce J."/>
        </authorList>
    </citation>
    <scope>NUCLEOTIDE SEQUENCE</scope>
    <source>
        <strain evidence="10">UCB-OBI-ISO-001</strain>
        <tissue evidence="10">Gonad</tissue>
    </source>
</reference>
<name>A0A0L8GYV4_OCTBM</name>
<protein>
    <recommendedName>
        <fullName evidence="9">G-protein coupled receptors family 1 profile domain-containing protein</fullName>
    </recommendedName>
</protein>
<feature type="transmembrane region" description="Helical" evidence="8">
    <location>
        <begin position="233"/>
        <end position="253"/>
    </location>
</feature>
<accession>A0A0L8GYV4</accession>
<evidence type="ECO:0000256" key="5">
    <source>
        <dbReference type="ARBA" id="ARBA00023136"/>
    </source>
</evidence>
<dbReference type="PROSITE" id="PS50262">
    <property type="entry name" value="G_PROTEIN_RECEP_F1_2"/>
    <property type="match status" value="1"/>
</dbReference>
<keyword evidence="3 8" id="KW-1133">Transmembrane helix</keyword>
<feature type="domain" description="G-protein coupled receptors family 1 profile" evidence="9">
    <location>
        <begin position="24"/>
        <end position="292"/>
    </location>
</feature>
<proteinExistence type="predicted"/>
<dbReference type="Pfam" id="PF00001">
    <property type="entry name" value="7tm_1"/>
    <property type="match status" value="1"/>
</dbReference>
<keyword evidence="4" id="KW-0297">G-protein coupled receptor</keyword>
<feature type="transmembrane region" description="Helical" evidence="8">
    <location>
        <begin position="44"/>
        <end position="66"/>
    </location>
</feature>
<dbReference type="PANTHER" id="PTHR24243">
    <property type="entry name" value="G-PROTEIN COUPLED RECEPTOR"/>
    <property type="match status" value="1"/>
</dbReference>
<evidence type="ECO:0000256" key="2">
    <source>
        <dbReference type="ARBA" id="ARBA00022692"/>
    </source>
</evidence>
<evidence type="ECO:0000256" key="1">
    <source>
        <dbReference type="ARBA" id="ARBA00004141"/>
    </source>
</evidence>